<dbReference type="Proteomes" id="UP001165060">
    <property type="component" value="Unassembled WGS sequence"/>
</dbReference>
<comment type="caution">
    <text evidence="2">The sequence shown here is derived from an EMBL/GenBank/DDBJ whole genome shotgun (WGS) entry which is preliminary data.</text>
</comment>
<protein>
    <submittedName>
        <fullName evidence="2">Uncharacterized protein</fullName>
    </submittedName>
</protein>
<feature type="transmembrane region" description="Helical" evidence="1">
    <location>
        <begin position="72"/>
        <end position="94"/>
    </location>
</feature>
<name>A0ABQ6MBC9_9STRA</name>
<evidence type="ECO:0000256" key="1">
    <source>
        <dbReference type="SAM" id="Phobius"/>
    </source>
</evidence>
<dbReference type="EMBL" id="BRYB01002634">
    <property type="protein sequence ID" value="GMI22996.1"/>
    <property type="molecule type" value="Genomic_DNA"/>
</dbReference>
<feature type="transmembrane region" description="Helical" evidence="1">
    <location>
        <begin position="106"/>
        <end position="127"/>
    </location>
</feature>
<evidence type="ECO:0000313" key="3">
    <source>
        <dbReference type="Proteomes" id="UP001165060"/>
    </source>
</evidence>
<keyword evidence="1" id="KW-0812">Transmembrane</keyword>
<reference evidence="2 3" key="1">
    <citation type="journal article" date="2023" name="Commun. Biol.">
        <title>Genome analysis of Parmales, the sister group of diatoms, reveals the evolutionary specialization of diatoms from phago-mixotrophs to photoautotrophs.</title>
        <authorList>
            <person name="Ban H."/>
            <person name="Sato S."/>
            <person name="Yoshikawa S."/>
            <person name="Yamada K."/>
            <person name="Nakamura Y."/>
            <person name="Ichinomiya M."/>
            <person name="Sato N."/>
            <person name="Blanc-Mathieu R."/>
            <person name="Endo H."/>
            <person name="Kuwata A."/>
            <person name="Ogata H."/>
        </authorList>
    </citation>
    <scope>NUCLEOTIDE SEQUENCE [LARGE SCALE GENOMIC DNA]</scope>
</reference>
<proteinExistence type="predicted"/>
<keyword evidence="3" id="KW-1185">Reference proteome</keyword>
<keyword evidence="1" id="KW-0472">Membrane</keyword>
<evidence type="ECO:0000313" key="2">
    <source>
        <dbReference type="EMBL" id="GMI22996.1"/>
    </source>
</evidence>
<accession>A0ABQ6MBC9</accession>
<keyword evidence="1" id="KW-1133">Transmembrane helix</keyword>
<sequence length="151" mass="16913">MAYASCLKLRKRLAELDDSVLSNHLQRVVMTGGITAVVPIAYVSMKGTNCIAQQLTEEDVVDQCTGEIFPMLAVATHLTLFPSFTICFLPFMNFTFHDLITTEIPLVHRVQFIGIGVCCVITLFMFGQQQEDQAAARYIRHTYVHATNPNK</sequence>
<gene>
    <name evidence="2" type="ORF">TeGR_g2161</name>
</gene>
<organism evidence="2 3">
    <name type="scientific">Tetraparma gracilis</name>
    <dbReference type="NCBI Taxonomy" id="2962635"/>
    <lineage>
        <taxon>Eukaryota</taxon>
        <taxon>Sar</taxon>
        <taxon>Stramenopiles</taxon>
        <taxon>Ochrophyta</taxon>
        <taxon>Bolidophyceae</taxon>
        <taxon>Parmales</taxon>
        <taxon>Triparmaceae</taxon>
        <taxon>Tetraparma</taxon>
    </lineage>
</organism>